<keyword evidence="2" id="KW-1185">Reference proteome</keyword>
<evidence type="ECO:0000313" key="2">
    <source>
        <dbReference type="Proteomes" id="UP000053105"/>
    </source>
</evidence>
<dbReference type="Proteomes" id="UP000053105">
    <property type="component" value="Unassembled WGS sequence"/>
</dbReference>
<name>A0A0M9A6Z4_9HYME</name>
<sequence length="358" mass="42015">MNFLWQMLAYVKTSRDLLCYYMLSIASVLLTVKQTTKTLTVKWKREIKYTQLQRKNKSFVIFILWSMEQRMRLNTWNETARFKRHQLRIHVCTGIDLSLIRHKSTIYRYNAIILYYNNCVSILIAVSGKPPMGGIWAHFPTRSRDITGETIFKKTAVSREPHIIAVSGKPPMGGIWAHFPTRSRDIPAETILKKTAVSREPHINLVLLNRIPRNDVERSFDTLVDGISESSQKEHSSNNTFSVEELFVFYYKFVVQSNIVTKLEQNDRHYDDRQHTGRLYQKGNIENMKSKKSSKPVAEKRLELANRRGDNARPHVALSVRQKLLSKLKQFWKEGIMRLPERWKKVTERFIYNIINPS</sequence>
<reference evidence="1 2" key="1">
    <citation type="submission" date="2015-07" db="EMBL/GenBank/DDBJ databases">
        <title>The genome of Melipona quadrifasciata.</title>
        <authorList>
            <person name="Pan H."/>
            <person name="Kapheim K."/>
        </authorList>
    </citation>
    <scope>NUCLEOTIDE SEQUENCE [LARGE SCALE GENOMIC DNA]</scope>
    <source>
        <strain evidence="1">0111107301</strain>
        <tissue evidence="1">Whole body</tissue>
    </source>
</reference>
<organism evidence="1 2">
    <name type="scientific">Melipona quadrifasciata</name>
    <dbReference type="NCBI Taxonomy" id="166423"/>
    <lineage>
        <taxon>Eukaryota</taxon>
        <taxon>Metazoa</taxon>
        <taxon>Ecdysozoa</taxon>
        <taxon>Arthropoda</taxon>
        <taxon>Hexapoda</taxon>
        <taxon>Insecta</taxon>
        <taxon>Pterygota</taxon>
        <taxon>Neoptera</taxon>
        <taxon>Endopterygota</taxon>
        <taxon>Hymenoptera</taxon>
        <taxon>Apocrita</taxon>
        <taxon>Aculeata</taxon>
        <taxon>Apoidea</taxon>
        <taxon>Anthophila</taxon>
        <taxon>Apidae</taxon>
        <taxon>Melipona</taxon>
    </lineage>
</organism>
<dbReference type="EMBL" id="KQ435728">
    <property type="protein sequence ID" value="KOX77726.1"/>
    <property type="molecule type" value="Genomic_DNA"/>
</dbReference>
<protein>
    <submittedName>
        <fullName evidence="1">Uncharacterized protein</fullName>
    </submittedName>
</protein>
<proteinExistence type="predicted"/>
<gene>
    <name evidence="1" type="ORF">WN51_10515</name>
</gene>
<dbReference type="AlphaFoldDB" id="A0A0M9A6Z4"/>
<accession>A0A0M9A6Z4</accession>
<evidence type="ECO:0000313" key="1">
    <source>
        <dbReference type="EMBL" id="KOX77726.1"/>
    </source>
</evidence>